<feature type="transmembrane region" description="Helical" evidence="8">
    <location>
        <begin position="116"/>
        <end position="133"/>
    </location>
</feature>
<keyword evidence="3" id="KW-0328">Glycosyltransferase</keyword>
<gene>
    <name evidence="10" type="ORF">GCM10011609_85810</name>
</gene>
<reference evidence="11" key="1">
    <citation type="journal article" date="2019" name="Int. J. Syst. Evol. Microbiol.">
        <title>The Global Catalogue of Microorganisms (GCM) 10K type strain sequencing project: providing services to taxonomists for standard genome sequencing and annotation.</title>
        <authorList>
            <consortium name="The Broad Institute Genomics Platform"/>
            <consortium name="The Broad Institute Genome Sequencing Center for Infectious Disease"/>
            <person name="Wu L."/>
            <person name="Ma J."/>
        </authorList>
    </citation>
    <scope>NUCLEOTIDE SEQUENCE [LARGE SCALE GENOMIC DNA]</scope>
    <source>
        <strain evidence="11">CGMCC 4.7319</strain>
    </source>
</reference>
<dbReference type="PANTHER" id="PTHR33908">
    <property type="entry name" value="MANNOSYLTRANSFERASE YKCB-RELATED"/>
    <property type="match status" value="1"/>
</dbReference>
<organism evidence="10 11">
    <name type="scientific">Lentzea pudingi</name>
    <dbReference type="NCBI Taxonomy" id="1789439"/>
    <lineage>
        <taxon>Bacteria</taxon>
        <taxon>Bacillati</taxon>
        <taxon>Actinomycetota</taxon>
        <taxon>Actinomycetes</taxon>
        <taxon>Pseudonocardiales</taxon>
        <taxon>Pseudonocardiaceae</taxon>
        <taxon>Lentzea</taxon>
    </lineage>
</organism>
<feature type="transmembrane region" description="Helical" evidence="8">
    <location>
        <begin position="322"/>
        <end position="338"/>
    </location>
</feature>
<evidence type="ECO:0000256" key="3">
    <source>
        <dbReference type="ARBA" id="ARBA00022676"/>
    </source>
</evidence>
<keyword evidence="2" id="KW-1003">Cell membrane</keyword>
<evidence type="ECO:0000313" key="11">
    <source>
        <dbReference type="Proteomes" id="UP000597656"/>
    </source>
</evidence>
<feature type="transmembrane region" description="Helical" evidence="8">
    <location>
        <begin position="187"/>
        <end position="217"/>
    </location>
</feature>
<comment type="caution">
    <text evidence="10">The sequence shown here is derived from an EMBL/GenBank/DDBJ whole genome shotgun (WGS) entry which is preliminary data.</text>
</comment>
<keyword evidence="5 8" id="KW-0812">Transmembrane</keyword>
<dbReference type="Pfam" id="PF13231">
    <property type="entry name" value="PMT_2"/>
    <property type="match status" value="1"/>
</dbReference>
<feature type="transmembrane region" description="Helical" evidence="8">
    <location>
        <begin position="375"/>
        <end position="395"/>
    </location>
</feature>
<accession>A0ABQ2ITG7</accession>
<dbReference type="InterPro" id="IPR050297">
    <property type="entry name" value="LipidA_mod_glycosyltrf_83"/>
</dbReference>
<dbReference type="GO" id="GO:0016740">
    <property type="term" value="F:transferase activity"/>
    <property type="evidence" value="ECO:0007669"/>
    <property type="project" value="UniProtKB-KW"/>
</dbReference>
<evidence type="ECO:0000259" key="9">
    <source>
        <dbReference type="Pfam" id="PF13231"/>
    </source>
</evidence>
<dbReference type="PANTHER" id="PTHR33908:SF11">
    <property type="entry name" value="MEMBRANE PROTEIN"/>
    <property type="match status" value="1"/>
</dbReference>
<evidence type="ECO:0000256" key="6">
    <source>
        <dbReference type="ARBA" id="ARBA00022989"/>
    </source>
</evidence>
<name>A0ABQ2ITG7_9PSEU</name>
<sequence>MTALLDKTVAHQEPAPPRENRLAGWARVRRTSLLVLGPLLLITGLVRWIGLSRAPQRIDDEGTYVAQAFAVERFGELSHYTYWYDHPPLGWLQIAGYTTLTNAFERTANAVVAGREFMVIMALVSALLLWLLARRLGVSRLGAGIAVAVMALSPLAVQFQRTVYLDNVATPWMLGAFVLALSPQRRLAATAGAAVCFGVAVLSKETYLLMLPLLLWLMIRNADRSTRRYALAVAGTLFVLIGLSYVLLAVVKGELVPGMNRVSLADGLYFQLFGRESSGSVLDAASLSRRTFGIWFQLDVFLPIASVLAAVAALWSRRLRPVAVGYLVLLAFMLRPGYLPVPYVIALIPLAALLIGGVADLAVRKVRSGRRSRFVTVPVVLAAVAGLAVATPAWGGQLRGLTVADLDAPVAQAQAWVIDNVPVEDRVVVDDALWVDLVRAGRNRDDVVWYYKVDTDPAVAAKAPGGWRDYDWIVSTNSLRTFPDGFPIVDEAMKNSTVVATFGTGTDRVDIARVDPSGADAQKARLAEDTAARTVAGQALAGNPRLSLSTQARQLLVDGRVDGRLLGTLATAAATGPVTVVDFPGVAAEEATGQPRRQALLAGADGLAPFYEGQIPLYRPSRVETRSDGLLVAYPPVTPAGVLRGLR</sequence>
<evidence type="ECO:0000256" key="7">
    <source>
        <dbReference type="ARBA" id="ARBA00023136"/>
    </source>
</evidence>
<dbReference type="EMBL" id="BMNC01000029">
    <property type="protein sequence ID" value="GGN29043.1"/>
    <property type="molecule type" value="Genomic_DNA"/>
</dbReference>
<feature type="transmembrane region" description="Helical" evidence="8">
    <location>
        <begin position="139"/>
        <end position="157"/>
    </location>
</feature>
<dbReference type="Proteomes" id="UP000597656">
    <property type="component" value="Unassembled WGS sequence"/>
</dbReference>
<comment type="subcellular location">
    <subcellularLocation>
        <location evidence="1">Cell membrane</location>
        <topology evidence="1">Multi-pass membrane protein</topology>
    </subcellularLocation>
</comment>
<keyword evidence="6 8" id="KW-1133">Transmembrane helix</keyword>
<feature type="transmembrane region" description="Helical" evidence="8">
    <location>
        <begin position="229"/>
        <end position="251"/>
    </location>
</feature>
<dbReference type="InterPro" id="IPR038731">
    <property type="entry name" value="RgtA/B/C-like"/>
</dbReference>
<evidence type="ECO:0000256" key="8">
    <source>
        <dbReference type="SAM" id="Phobius"/>
    </source>
</evidence>
<proteinExistence type="predicted"/>
<feature type="transmembrane region" description="Helical" evidence="8">
    <location>
        <begin position="344"/>
        <end position="363"/>
    </location>
</feature>
<dbReference type="RefSeq" id="WP_189160594.1">
    <property type="nucleotide sequence ID" value="NZ_BMNC01000029.1"/>
</dbReference>
<feature type="domain" description="Glycosyltransferase RgtA/B/C/D-like" evidence="9">
    <location>
        <begin position="85"/>
        <end position="245"/>
    </location>
</feature>
<feature type="transmembrane region" description="Helical" evidence="8">
    <location>
        <begin position="31"/>
        <end position="49"/>
    </location>
</feature>
<protein>
    <submittedName>
        <fullName evidence="10">Glycosyl transferase</fullName>
    </submittedName>
</protein>
<evidence type="ECO:0000313" key="10">
    <source>
        <dbReference type="EMBL" id="GGN29043.1"/>
    </source>
</evidence>
<feature type="transmembrane region" description="Helical" evidence="8">
    <location>
        <begin position="294"/>
        <end position="315"/>
    </location>
</feature>
<keyword evidence="7 8" id="KW-0472">Membrane</keyword>
<evidence type="ECO:0000256" key="4">
    <source>
        <dbReference type="ARBA" id="ARBA00022679"/>
    </source>
</evidence>
<evidence type="ECO:0000256" key="2">
    <source>
        <dbReference type="ARBA" id="ARBA00022475"/>
    </source>
</evidence>
<evidence type="ECO:0000256" key="5">
    <source>
        <dbReference type="ARBA" id="ARBA00022692"/>
    </source>
</evidence>
<evidence type="ECO:0000256" key="1">
    <source>
        <dbReference type="ARBA" id="ARBA00004651"/>
    </source>
</evidence>
<keyword evidence="11" id="KW-1185">Reference proteome</keyword>
<keyword evidence="4 10" id="KW-0808">Transferase</keyword>